<dbReference type="EMBL" id="VZAH01000077">
    <property type="protein sequence ID" value="MQP14226.1"/>
    <property type="molecule type" value="Genomic_DNA"/>
</dbReference>
<dbReference type="Proteomes" id="UP000477980">
    <property type="component" value="Unassembled WGS sequence"/>
</dbReference>
<dbReference type="RefSeq" id="WP_153091414.1">
    <property type="nucleotide sequence ID" value="NZ_VZAH01000077.1"/>
</dbReference>
<evidence type="ECO:0000313" key="3">
    <source>
        <dbReference type="Proteomes" id="UP000477980"/>
    </source>
</evidence>
<name>A0A6G1VKY7_9BACT</name>
<accession>A0A6G1VKY7</accession>
<gene>
    <name evidence="2" type="ORF">F7D25_07345</name>
</gene>
<protein>
    <submittedName>
        <fullName evidence="2">DUF2207 domain-containing protein</fullName>
    </submittedName>
</protein>
<keyword evidence="1" id="KW-0812">Transmembrane</keyword>
<evidence type="ECO:0000256" key="1">
    <source>
        <dbReference type="SAM" id="Phobius"/>
    </source>
</evidence>
<proteinExistence type="predicted"/>
<organism evidence="2 3">
    <name type="scientific">Segatella copri</name>
    <dbReference type="NCBI Taxonomy" id="165179"/>
    <lineage>
        <taxon>Bacteria</taxon>
        <taxon>Pseudomonadati</taxon>
        <taxon>Bacteroidota</taxon>
        <taxon>Bacteroidia</taxon>
        <taxon>Bacteroidales</taxon>
        <taxon>Prevotellaceae</taxon>
        <taxon>Segatella</taxon>
    </lineage>
</organism>
<keyword evidence="1" id="KW-1133">Transmembrane helix</keyword>
<reference evidence="2 3" key="1">
    <citation type="submission" date="2019-09" db="EMBL/GenBank/DDBJ databases">
        <title>Distinct polysaccharide growth profiles of human intestinal Prevotella copri isolates.</title>
        <authorList>
            <person name="Fehlner-Peach H."/>
            <person name="Magnabosco C."/>
            <person name="Raghavan V."/>
            <person name="Scher J.U."/>
            <person name="Tett A."/>
            <person name="Cox L.M."/>
            <person name="Gottsegen C."/>
            <person name="Watters A."/>
            <person name="Wiltshire- Gordon J.D."/>
            <person name="Segata N."/>
            <person name="Bonneau R."/>
            <person name="Littman D.R."/>
        </authorList>
    </citation>
    <scope>NUCLEOTIDE SEQUENCE [LARGE SCALE GENOMIC DNA]</scope>
    <source>
        <strain evidence="3">iAA917</strain>
    </source>
</reference>
<dbReference type="AlphaFoldDB" id="A0A6G1VKY7"/>
<feature type="transmembrane region" description="Helical" evidence="1">
    <location>
        <begin position="44"/>
        <end position="66"/>
    </location>
</feature>
<comment type="caution">
    <text evidence="2">The sequence shown here is derived from an EMBL/GenBank/DDBJ whole genome shotgun (WGS) entry which is preliminary data.</text>
</comment>
<keyword evidence="1" id="KW-0472">Membrane</keyword>
<evidence type="ECO:0000313" key="2">
    <source>
        <dbReference type="EMBL" id="MQP14226.1"/>
    </source>
</evidence>
<feature type="transmembrane region" description="Helical" evidence="1">
    <location>
        <begin position="17"/>
        <end position="38"/>
    </location>
</feature>
<sequence>MKQLIVKYWKKMSVEDALFIFSMFGFSLLTFGFMGGYLRFFGELMAIWLMIAGLIVLSVGIIVLFVRNDAFIHDISE</sequence>